<organism evidence="1 2">
    <name type="scientific">Trichogramma brassicae</name>
    <dbReference type="NCBI Taxonomy" id="86971"/>
    <lineage>
        <taxon>Eukaryota</taxon>
        <taxon>Metazoa</taxon>
        <taxon>Ecdysozoa</taxon>
        <taxon>Arthropoda</taxon>
        <taxon>Hexapoda</taxon>
        <taxon>Insecta</taxon>
        <taxon>Pterygota</taxon>
        <taxon>Neoptera</taxon>
        <taxon>Endopterygota</taxon>
        <taxon>Hymenoptera</taxon>
        <taxon>Apocrita</taxon>
        <taxon>Proctotrupomorpha</taxon>
        <taxon>Chalcidoidea</taxon>
        <taxon>Trichogrammatidae</taxon>
        <taxon>Trichogramma</taxon>
    </lineage>
</organism>
<evidence type="ECO:0000313" key="2">
    <source>
        <dbReference type="Proteomes" id="UP000479190"/>
    </source>
</evidence>
<accession>A0A6H5J3G1</accession>
<reference evidence="1 2" key="1">
    <citation type="submission" date="2020-02" db="EMBL/GenBank/DDBJ databases">
        <authorList>
            <person name="Ferguson B K."/>
        </authorList>
    </citation>
    <scope>NUCLEOTIDE SEQUENCE [LARGE SCALE GENOMIC DNA]</scope>
</reference>
<sequence length="121" mass="13936">MVAARSTAAMPTPINSITSSARLVPARASRFVSRGDISRKTDRTRKRNVYITKDRSRVSEWNQLRMINVSKFAVLENKFMQNISTDRRCQINQKVHRRFTRVKGRLCAIVHGRVTSYVSPQ</sequence>
<gene>
    <name evidence="1" type="ORF">TBRA_LOCUS16172</name>
</gene>
<keyword evidence="2" id="KW-1185">Reference proteome</keyword>
<dbReference type="Proteomes" id="UP000479190">
    <property type="component" value="Unassembled WGS sequence"/>
</dbReference>
<proteinExistence type="predicted"/>
<protein>
    <submittedName>
        <fullName evidence="1">Uncharacterized protein</fullName>
    </submittedName>
</protein>
<name>A0A6H5J3G1_9HYME</name>
<evidence type="ECO:0000313" key="1">
    <source>
        <dbReference type="EMBL" id="CAB0044584.1"/>
    </source>
</evidence>
<dbReference type="EMBL" id="CADCXV010001472">
    <property type="protein sequence ID" value="CAB0044584.1"/>
    <property type="molecule type" value="Genomic_DNA"/>
</dbReference>
<dbReference type="AlphaFoldDB" id="A0A6H5J3G1"/>